<evidence type="ECO:0000256" key="1">
    <source>
        <dbReference type="SAM" id="MobiDB-lite"/>
    </source>
</evidence>
<evidence type="ECO:0000313" key="2">
    <source>
        <dbReference type="EMBL" id="SVD15659.1"/>
    </source>
</evidence>
<proteinExistence type="predicted"/>
<sequence>MAKNWTTEEEEHIRENYLTQTYGELAEHFSVTTKAMESKIRRLGLKKQAILAEAISSPEPAPVVQYKKPTVPEEPTAEPIESIHKLDRRIEVYEETQEERTDRLEKTRAAAETEKARREESRRQEPVAKALKTFEAGVKKLLDGKNSEAAKDFQALLDDPPTDLGLVLRARQYLSAAISTKTMEPNLTTAEDMYNHGVVLLNDGDIEGALKILGVAAKQAPTDDRIMYVRALALGISGDEEAATEQLQAAIKANET</sequence>
<gene>
    <name evidence="2" type="ORF">METZ01_LOCUS368513</name>
</gene>
<feature type="non-terminal residue" evidence="2">
    <location>
        <position position="256"/>
    </location>
</feature>
<dbReference type="EMBL" id="UINC01133000">
    <property type="protein sequence ID" value="SVD15659.1"/>
    <property type="molecule type" value="Genomic_DNA"/>
</dbReference>
<feature type="region of interest" description="Disordered" evidence="1">
    <location>
        <begin position="97"/>
        <end position="126"/>
    </location>
</feature>
<reference evidence="2" key="1">
    <citation type="submission" date="2018-05" db="EMBL/GenBank/DDBJ databases">
        <authorList>
            <person name="Lanie J.A."/>
            <person name="Ng W.-L."/>
            <person name="Kazmierczak K.M."/>
            <person name="Andrzejewski T.M."/>
            <person name="Davidsen T.M."/>
            <person name="Wayne K.J."/>
            <person name="Tettelin H."/>
            <person name="Glass J.I."/>
            <person name="Rusch D."/>
            <person name="Podicherti R."/>
            <person name="Tsui H.-C.T."/>
            <person name="Winkler M.E."/>
        </authorList>
    </citation>
    <scope>NUCLEOTIDE SEQUENCE</scope>
</reference>
<organism evidence="2">
    <name type="scientific">marine metagenome</name>
    <dbReference type="NCBI Taxonomy" id="408172"/>
    <lineage>
        <taxon>unclassified sequences</taxon>
        <taxon>metagenomes</taxon>
        <taxon>ecological metagenomes</taxon>
    </lineage>
</organism>
<dbReference type="AlphaFoldDB" id="A0A382T0G3"/>
<protein>
    <submittedName>
        <fullName evidence="2">Uncharacterized protein</fullName>
    </submittedName>
</protein>
<name>A0A382T0G3_9ZZZZ</name>
<dbReference type="Gene3D" id="1.25.40.10">
    <property type="entry name" value="Tetratricopeptide repeat domain"/>
    <property type="match status" value="1"/>
</dbReference>
<dbReference type="SUPFAM" id="SSF48452">
    <property type="entry name" value="TPR-like"/>
    <property type="match status" value="1"/>
</dbReference>
<accession>A0A382T0G3</accession>
<dbReference type="InterPro" id="IPR011990">
    <property type="entry name" value="TPR-like_helical_dom_sf"/>
</dbReference>